<name>A0A2I1EWZ6_9GLOM</name>
<reference evidence="2 3" key="2">
    <citation type="submission" date="2017-09" db="EMBL/GenBank/DDBJ databases">
        <title>Extensive intraspecific genome diversity in a model arbuscular mycorrhizal fungus.</title>
        <authorList>
            <person name="Chen E.C."/>
            <person name="Morin E."/>
            <person name="Beaudet D."/>
            <person name="Noel J."/>
            <person name="Ndikumana S."/>
            <person name="Charron P."/>
            <person name="St-Onge C."/>
            <person name="Giorgi J."/>
            <person name="Grigoriev I.V."/>
            <person name="Roux C."/>
            <person name="Martin F.M."/>
            <person name="Corradi N."/>
        </authorList>
    </citation>
    <scope>NUCLEOTIDE SEQUENCE [LARGE SCALE GENOMIC DNA]</scope>
    <source>
        <strain evidence="2 3">A5</strain>
    </source>
</reference>
<feature type="region of interest" description="Disordered" evidence="1">
    <location>
        <begin position="95"/>
        <end position="121"/>
    </location>
</feature>
<dbReference type="OrthoDB" id="2445396at2759"/>
<evidence type="ECO:0000313" key="3">
    <source>
        <dbReference type="Proteomes" id="UP000232722"/>
    </source>
</evidence>
<dbReference type="VEuPathDB" id="FungiDB:FUN_004878"/>
<dbReference type="EMBL" id="LLXJ01001820">
    <property type="protein sequence ID" value="PKC00610.1"/>
    <property type="molecule type" value="Genomic_DNA"/>
</dbReference>
<comment type="caution">
    <text evidence="2">The sequence shown here is derived from an EMBL/GenBank/DDBJ whole genome shotgun (WGS) entry which is preliminary data.</text>
</comment>
<dbReference type="VEuPathDB" id="FungiDB:RhiirA1_463122"/>
<evidence type="ECO:0000313" key="2">
    <source>
        <dbReference type="EMBL" id="PKC00610.1"/>
    </source>
</evidence>
<reference evidence="2 3" key="1">
    <citation type="submission" date="2016-04" db="EMBL/GenBank/DDBJ databases">
        <title>Genome analyses suggest a sexual origin of heterokaryosis in a supposedly ancient asexual fungus.</title>
        <authorList>
            <person name="Ropars J."/>
            <person name="Sedzielewska K."/>
            <person name="Noel J."/>
            <person name="Charron P."/>
            <person name="Farinelli L."/>
            <person name="Marton T."/>
            <person name="Kruger M."/>
            <person name="Pelin A."/>
            <person name="Brachmann A."/>
            <person name="Corradi N."/>
        </authorList>
    </citation>
    <scope>NUCLEOTIDE SEQUENCE [LARGE SCALE GENOMIC DNA]</scope>
    <source>
        <strain evidence="2 3">A5</strain>
    </source>
</reference>
<feature type="compositionally biased region" description="Low complexity" evidence="1">
    <location>
        <begin position="102"/>
        <end position="115"/>
    </location>
</feature>
<dbReference type="VEuPathDB" id="FungiDB:RhiirFUN_017969"/>
<sequence>MLEHLSIIHKKRSEETGLREISCKNLQRKTQKAVKIYKLFEKVGVDNIKYITTYSANSISELTNDKVQDIIDNFSKQNDNDNTDVEEVSIHMTEISAGGPGQNSSGDSSSPGSSSKAEVSTSFIPQGRIRARLPISILPDDPDDSEEKRKHIIGLVLKRFPYLSLEYSESYGDSFVFNSSIRCPICNKNHEGENIKGGWSSGIYSGEHAYYLECYEAYNKELPIVSVKA</sequence>
<dbReference type="Proteomes" id="UP000232722">
    <property type="component" value="Unassembled WGS sequence"/>
</dbReference>
<evidence type="ECO:0000256" key="1">
    <source>
        <dbReference type="SAM" id="MobiDB-lite"/>
    </source>
</evidence>
<organism evidence="2 3">
    <name type="scientific">Rhizophagus irregularis</name>
    <dbReference type="NCBI Taxonomy" id="588596"/>
    <lineage>
        <taxon>Eukaryota</taxon>
        <taxon>Fungi</taxon>
        <taxon>Fungi incertae sedis</taxon>
        <taxon>Mucoromycota</taxon>
        <taxon>Glomeromycotina</taxon>
        <taxon>Glomeromycetes</taxon>
        <taxon>Glomerales</taxon>
        <taxon>Glomeraceae</taxon>
        <taxon>Rhizophagus</taxon>
    </lineage>
</organism>
<accession>A0A2I1EWZ6</accession>
<proteinExistence type="predicted"/>
<dbReference type="AlphaFoldDB" id="A0A2I1EWZ6"/>
<gene>
    <name evidence="2" type="ORF">RhiirA5_505084</name>
</gene>
<protein>
    <submittedName>
        <fullName evidence="2">Uncharacterized protein</fullName>
    </submittedName>
</protein>